<proteinExistence type="predicted"/>
<dbReference type="PANTHER" id="PTHR46082">
    <property type="entry name" value="ATP/GTP-BINDING PROTEIN-RELATED"/>
    <property type="match status" value="1"/>
</dbReference>
<dbReference type="InterPro" id="IPR035994">
    <property type="entry name" value="Nucleoside_phosphorylase_sf"/>
</dbReference>
<feature type="region of interest" description="Disordered" evidence="1">
    <location>
        <begin position="15"/>
        <end position="36"/>
    </location>
</feature>
<dbReference type="InterPro" id="IPR027417">
    <property type="entry name" value="P-loop_NTPase"/>
</dbReference>
<reference evidence="3" key="2">
    <citation type="submission" date="2023-05" db="EMBL/GenBank/DDBJ databases">
        <authorList>
            <consortium name="Lawrence Berkeley National Laboratory"/>
            <person name="Steindorff A."/>
            <person name="Hensen N."/>
            <person name="Bonometti L."/>
            <person name="Westerberg I."/>
            <person name="Brannstrom I.O."/>
            <person name="Guillou S."/>
            <person name="Cros-Aarteil S."/>
            <person name="Calhoun S."/>
            <person name="Haridas S."/>
            <person name="Kuo A."/>
            <person name="Mondo S."/>
            <person name="Pangilinan J."/>
            <person name="Riley R."/>
            <person name="Labutti K."/>
            <person name="Andreopoulos B."/>
            <person name="Lipzen A."/>
            <person name="Chen C."/>
            <person name="Yanf M."/>
            <person name="Daum C."/>
            <person name="Ng V."/>
            <person name="Clum A."/>
            <person name="Ohm R."/>
            <person name="Martin F."/>
            <person name="Silar P."/>
            <person name="Natvig D."/>
            <person name="Lalanne C."/>
            <person name="Gautier V."/>
            <person name="Ament-Velasquez S.L."/>
            <person name="Kruys A."/>
            <person name="Hutchinson M.I."/>
            <person name="Powell A.J."/>
            <person name="Barry K."/>
            <person name="Miller A.N."/>
            <person name="Grigoriev I.V."/>
            <person name="Debuchy R."/>
            <person name="Gladieux P."/>
            <person name="Thoren M.H."/>
            <person name="Johannesson H."/>
        </authorList>
    </citation>
    <scope>NUCLEOTIDE SEQUENCE</scope>
    <source>
        <strain evidence="3">CBS 532.94</strain>
    </source>
</reference>
<sequence>MRQLFHQRKIAAISAQDDQPPRTIATTSPSRKTFPSGVKPHRVNDVLRGIVFTHGLTGDREKTWTAQDASEPWPKALLPPKLPNARVLTFGYDAYVADWRGVVSRSRVGDHAWNLLTSLATYRERDDTALVRSKERPERHLQSILRSTRAIAFLGTPHHGAGLARWAELLSRCIGVIKQTNTEIVAVLRRECEVLARIQDSFHTMVMGRSTDGLGRINITCFFEKLPLPGVGQVVPQDSAILPGYIPIGIHGNHMDMTKFVSTDDPGFIAVCGELRRWIKDIGAMNTDGAGASGNNVTTTESPRDELAGFNRTFHRSDPGQPIVASPSSVDTVLAHPITERRLRRPATRRDFEIAIICALTVDALFDHYWDEGGPPYNKAVGDTNAYSTGAIGRHNVVLAHMPGMGKANAAAVAANCRESFPNIKLAVVVGVCGVVPFGADGDEIILGDVLVSDGVVQYDLGRRLPERFVRKDTLLDSLGRPNAEVRSLLAKLKGRRARTMLRDTMAKYIDVLRAERDLAAEYPGTAQDRLFEAQYRHVVDGMLCEECGCNGKLVPRSRLGQHNPQPAVHFGLIASGDTVMKSGEERDAVARQEGVISFEMEGAGVWDIFPCLVVKGACDYADSHKTRVWQRYAAATAAACLKAFLSHWVPSIPRPRPLQEQPAGPWFLVRYIENKSFIGREVSVKEVHRRLRSASQYRIALFGLGGVGNAQRFRQAYASITQECQVPGYDDPKADVLALVKAWLERKDRGRWLMVIDNANDKELFFGIPADCSSNDASSDAGLSLAMGHPPTEVGAMNDTESKKLLRTKLTESPASDELSTLSSQLEYLPLALVQAAAFIEANTIPMSEYLQLLEKSDQNLVDLLSEEFETGGRDSETPRAVAETWILSFEKIQRQNALTSELLSLMSFFDRHAIPWEFLSHYIEGQQGREIGGEIQLMKEDHSSPVLAVASRLDCNTINLMAVSDLAKDAKPLPMR</sequence>
<dbReference type="Proteomes" id="UP001303760">
    <property type="component" value="Unassembled WGS sequence"/>
</dbReference>
<evidence type="ECO:0000256" key="1">
    <source>
        <dbReference type="SAM" id="MobiDB-lite"/>
    </source>
</evidence>
<reference evidence="3" key="1">
    <citation type="journal article" date="2023" name="Mol. Phylogenet. Evol.">
        <title>Genome-scale phylogeny and comparative genomics of the fungal order Sordariales.</title>
        <authorList>
            <person name="Hensen N."/>
            <person name="Bonometti L."/>
            <person name="Westerberg I."/>
            <person name="Brannstrom I.O."/>
            <person name="Guillou S."/>
            <person name="Cros-Aarteil S."/>
            <person name="Calhoun S."/>
            <person name="Haridas S."/>
            <person name="Kuo A."/>
            <person name="Mondo S."/>
            <person name="Pangilinan J."/>
            <person name="Riley R."/>
            <person name="LaButti K."/>
            <person name="Andreopoulos B."/>
            <person name="Lipzen A."/>
            <person name="Chen C."/>
            <person name="Yan M."/>
            <person name="Daum C."/>
            <person name="Ng V."/>
            <person name="Clum A."/>
            <person name="Steindorff A."/>
            <person name="Ohm R.A."/>
            <person name="Martin F."/>
            <person name="Silar P."/>
            <person name="Natvig D.O."/>
            <person name="Lalanne C."/>
            <person name="Gautier V."/>
            <person name="Ament-Velasquez S.L."/>
            <person name="Kruys A."/>
            <person name="Hutchinson M.I."/>
            <person name="Powell A.J."/>
            <person name="Barry K."/>
            <person name="Miller A.N."/>
            <person name="Grigoriev I.V."/>
            <person name="Debuchy R."/>
            <person name="Gladieux P."/>
            <person name="Hiltunen Thoren M."/>
            <person name="Johannesson H."/>
        </authorList>
    </citation>
    <scope>NUCLEOTIDE SEQUENCE</scope>
    <source>
        <strain evidence="3">CBS 532.94</strain>
    </source>
</reference>
<evidence type="ECO:0000313" key="3">
    <source>
        <dbReference type="EMBL" id="KAK4241609.1"/>
    </source>
</evidence>
<organism evidence="3 4">
    <name type="scientific">Achaetomium macrosporum</name>
    <dbReference type="NCBI Taxonomy" id="79813"/>
    <lineage>
        <taxon>Eukaryota</taxon>
        <taxon>Fungi</taxon>
        <taxon>Dikarya</taxon>
        <taxon>Ascomycota</taxon>
        <taxon>Pezizomycotina</taxon>
        <taxon>Sordariomycetes</taxon>
        <taxon>Sordariomycetidae</taxon>
        <taxon>Sordariales</taxon>
        <taxon>Chaetomiaceae</taxon>
        <taxon>Achaetomium</taxon>
    </lineage>
</organism>
<evidence type="ECO:0000313" key="4">
    <source>
        <dbReference type="Proteomes" id="UP001303760"/>
    </source>
</evidence>
<dbReference type="GO" id="GO:0009116">
    <property type="term" value="P:nucleoside metabolic process"/>
    <property type="evidence" value="ECO:0007669"/>
    <property type="project" value="InterPro"/>
</dbReference>
<dbReference type="SUPFAM" id="SSF53167">
    <property type="entry name" value="Purine and uridine phosphorylases"/>
    <property type="match status" value="1"/>
</dbReference>
<feature type="domain" description="Nucleoside phosphorylase" evidence="2">
    <location>
        <begin position="354"/>
        <end position="623"/>
    </location>
</feature>
<accession>A0AAN7HI84</accession>
<protein>
    <recommendedName>
        <fullName evidence="2">Nucleoside phosphorylase domain-containing protein</fullName>
    </recommendedName>
</protein>
<dbReference type="EMBL" id="MU860019">
    <property type="protein sequence ID" value="KAK4241609.1"/>
    <property type="molecule type" value="Genomic_DNA"/>
</dbReference>
<dbReference type="PANTHER" id="PTHR46082:SF6">
    <property type="entry name" value="AAA+ ATPASE DOMAIN-CONTAINING PROTEIN-RELATED"/>
    <property type="match status" value="1"/>
</dbReference>
<evidence type="ECO:0000259" key="2">
    <source>
        <dbReference type="Pfam" id="PF01048"/>
    </source>
</evidence>
<name>A0AAN7HI84_9PEZI</name>
<dbReference type="InterPro" id="IPR053137">
    <property type="entry name" value="NLR-like"/>
</dbReference>
<comment type="caution">
    <text evidence="3">The sequence shown here is derived from an EMBL/GenBank/DDBJ whole genome shotgun (WGS) entry which is preliminary data.</text>
</comment>
<dbReference type="Gene3D" id="3.40.50.1580">
    <property type="entry name" value="Nucleoside phosphorylase domain"/>
    <property type="match status" value="1"/>
</dbReference>
<dbReference type="SUPFAM" id="SSF52540">
    <property type="entry name" value="P-loop containing nucleoside triphosphate hydrolases"/>
    <property type="match status" value="1"/>
</dbReference>
<dbReference type="GO" id="GO:0003824">
    <property type="term" value="F:catalytic activity"/>
    <property type="evidence" value="ECO:0007669"/>
    <property type="project" value="InterPro"/>
</dbReference>
<keyword evidence="4" id="KW-1185">Reference proteome</keyword>
<feature type="compositionally biased region" description="Polar residues" evidence="1">
    <location>
        <begin position="24"/>
        <end position="33"/>
    </location>
</feature>
<gene>
    <name evidence="3" type="ORF">C8A03DRAFT_40961</name>
</gene>
<dbReference type="InterPro" id="IPR000845">
    <property type="entry name" value="Nucleoside_phosphorylase_d"/>
</dbReference>
<dbReference type="AlphaFoldDB" id="A0AAN7HI84"/>
<dbReference type="Pfam" id="PF01048">
    <property type="entry name" value="PNP_UDP_1"/>
    <property type="match status" value="1"/>
</dbReference>